<dbReference type="InterPro" id="IPR001811">
    <property type="entry name" value="Chemokine_IL8-like_dom"/>
</dbReference>
<dbReference type="Proteomes" id="UP000694568">
    <property type="component" value="Unplaced"/>
</dbReference>
<organism evidence="5 6">
    <name type="scientific">Sander lucioperca</name>
    <name type="common">Pike-perch</name>
    <name type="synonym">Perca lucioperca</name>
    <dbReference type="NCBI Taxonomy" id="283035"/>
    <lineage>
        <taxon>Eukaryota</taxon>
        <taxon>Metazoa</taxon>
        <taxon>Chordata</taxon>
        <taxon>Craniata</taxon>
        <taxon>Vertebrata</taxon>
        <taxon>Euteleostomi</taxon>
        <taxon>Actinopterygii</taxon>
        <taxon>Neopterygii</taxon>
        <taxon>Teleostei</taxon>
        <taxon>Neoteleostei</taxon>
        <taxon>Acanthomorphata</taxon>
        <taxon>Eupercaria</taxon>
        <taxon>Perciformes</taxon>
        <taxon>Percoidei</taxon>
        <taxon>Percidae</taxon>
        <taxon>Luciopercinae</taxon>
        <taxon>Sander</taxon>
    </lineage>
</organism>
<dbReference type="GeneTree" id="ENSGT01030000234839"/>
<dbReference type="OrthoDB" id="8457630at2759"/>
<dbReference type="GO" id="GO:0008009">
    <property type="term" value="F:chemokine activity"/>
    <property type="evidence" value="ECO:0007669"/>
    <property type="project" value="InterPro"/>
</dbReference>
<dbReference type="AlphaFoldDB" id="A0A8C9X5F5"/>
<keyword evidence="3" id="KW-0732">Signal</keyword>
<reference evidence="5" key="1">
    <citation type="submission" date="2025-08" db="UniProtKB">
        <authorList>
            <consortium name="Ensembl"/>
        </authorList>
    </citation>
    <scope>IDENTIFICATION</scope>
</reference>
<evidence type="ECO:0000313" key="6">
    <source>
        <dbReference type="Proteomes" id="UP000694568"/>
    </source>
</evidence>
<feature type="compositionally biased region" description="Polar residues" evidence="2">
    <location>
        <begin position="201"/>
        <end position="211"/>
    </location>
</feature>
<dbReference type="RefSeq" id="XP_035853963.1">
    <property type="nucleotide sequence ID" value="XM_035998070.1"/>
</dbReference>
<dbReference type="InterPro" id="IPR036048">
    <property type="entry name" value="Interleukin_8-like_sf"/>
</dbReference>
<evidence type="ECO:0000313" key="5">
    <source>
        <dbReference type="Ensembl" id="ENSSLUP00000006281.1"/>
    </source>
</evidence>
<feature type="chain" id="PRO_5034799248" description="Chemokine interleukin-8-like domain-containing protein" evidence="3">
    <location>
        <begin position="27"/>
        <end position="211"/>
    </location>
</feature>
<evidence type="ECO:0000256" key="3">
    <source>
        <dbReference type="SAM" id="SignalP"/>
    </source>
</evidence>
<evidence type="ECO:0000256" key="1">
    <source>
        <dbReference type="ARBA" id="ARBA00022514"/>
    </source>
</evidence>
<dbReference type="SUPFAM" id="SSF54117">
    <property type="entry name" value="Interleukin 8-like chemokines"/>
    <property type="match status" value="1"/>
</dbReference>
<dbReference type="Pfam" id="PF00048">
    <property type="entry name" value="IL8"/>
    <property type="match status" value="1"/>
</dbReference>
<protein>
    <recommendedName>
        <fullName evidence="4">Chemokine interleukin-8-like domain-containing protein</fullName>
    </recommendedName>
</protein>
<keyword evidence="6" id="KW-1185">Reference proteome</keyword>
<feature type="compositionally biased region" description="Low complexity" evidence="2">
    <location>
        <begin position="154"/>
        <end position="191"/>
    </location>
</feature>
<dbReference type="KEGG" id="sluc:118494335"/>
<accession>A0A8C9X5F5</accession>
<keyword evidence="1" id="KW-0202">Cytokine</keyword>
<feature type="domain" description="Chemokine interleukin-8-like" evidence="4">
    <location>
        <begin position="32"/>
        <end position="84"/>
    </location>
</feature>
<gene>
    <name evidence="5" type="primary">LOC118494335</name>
</gene>
<proteinExistence type="predicted"/>
<sequence length="211" mass="21373">MENCGSMLKSALVVIVLVAMFQSGSAAEKLASCCKKVTNQEITEPILGYLVQRADPPCVQAVIFQTNSGLFCSYLKAPWVRRKVAAFEKAKAQAATSPVAPSTPVSLLSIITSTASPSSSSTPPSSSSLPLSPSSFPLSSTLPASSSFRLLSSSSVPASSSSLPASSSSLPASSSTVPLSSSSLPSSPSTSEMPAGETFLTAGSSVSASNQ</sequence>
<reference evidence="5" key="2">
    <citation type="submission" date="2025-09" db="UniProtKB">
        <authorList>
            <consortium name="Ensembl"/>
        </authorList>
    </citation>
    <scope>IDENTIFICATION</scope>
</reference>
<dbReference type="GO" id="GO:0005615">
    <property type="term" value="C:extracellular space"/>
    <property type="evidence" value="ECO:0007669"/>
    <property type="project" value="UniProtKB-KW"/>
</dbReference>
<evidence type="ECO:0000256" key="2">
    <source>
        <dbReference type="SAM" id="MobiDB-lite"/>
    </source>
</evidence>
<dbReference type="GeneID" id="118494335"/>
<feature type="region of interest" description="Disordered" evidence="2">
    <location>
        <begin position="154"/>
        <end position="211"/>
    </location>
</feature>
<dbReference type="Ensembl" id="ENSSLUT00000006440.1">
    <property type="protein sequence ID" value="ENSSLUP00000006281.1"/>
    <property type="gene ID" value="ENSSLUG00000002744.1"/>
</dbReference>
<name>A0A8C9X5F5_SANLU</name>
<dbReference type="Gene3D" id="2.40.50.40">
    <property type="match status" value="1"/>
</dbReference>
<evidence type="ECO:0000259" key="4">
    <source>
        <dbReference type="Pfam" id="PF00048"/>
    </source>
</evidence>
<feature type="signal peptide" evidence="3">
    <location>
        <begin position="1"/>
        <end position="26"/>
    </location>
</feature>
<dbReference type="GO" id="GO:0006955">
    <property type="term" value="P:immune response"/>
    <property type="evidence" value="ECO:0007669"/>
    <property type="project" value="InterPro"/>
</dbReference>